<sequence length="404" mass="43960">MAANLRSIVGQHICTRARALLQGSSLSDLQCLGTQKRTYLPGVAPQETSVLAKYGGRNTVTLMTGDGVGPELLSHVQEIFRYAGAPIDFEVVEINASTNTPEDMENALLSVQRNGVALKGNIETKFDDPSFKSMNVALRTSLGLFASIVKCKSIPGLNLRHNDVDCILIRENTEGEYRQLEHENVPGVVESLKIITAEKSKKIAKFAFEYAEHYKRKKVTAIHKANIMKLGDGLFLESCREVAKDYPAIEFNDLIIDNASMQMVSRPSQFDVLCMPNLYGNILSNIAAGLVGGSGVAAGSNFGDEFAVFESGTRNSGRTLKGKNIANPTGMLLAGCDMLDYLGHNQHATMIRESVMTVLSEKQIRTPDIGGSATTLDVVKAIIDDVKPKTLAWKSISEHGAYFQ</sequence>
<keyword evidence="4" id="KW-0809">Transit peptide</keyword>
<reference evidence="7 8" key="1">
    <citation type="journal article" date="2021" name="Elife">
        <title>Chloroplast acquisition without the gene transfer in kleptoplastic sea slugs, Plakobranchus ocellatus.</title>
        <authorList>
            <person name="Maeda T."/>
            <person name="Takahashi S."/>
            <person name="Yoshida T."/>
            <person name="Shimamura S."/>
            <person name="Takaki Y."/>
            <person name="Nagai Y."/>
            <person name="Toyoda A."/>
            <person name="Suzuki Y."/>
            <person name="Arimoto A."/>
            <person name="Ishii H."/>
            <person name="Satoh N."/>
            <person name="Nishiyama T."/>
            <person name="Hasebe M."/>
            <person name="Maruyama T."/>
            <person name="Minagawa J."/>
            <person name="Obokata J."/>
            <person name="Shigenobu S."/>
        </authorList>
    </citation>
    <scope>NUCLEOTIDE SEQUENCE [LARGE SCALE GENOMIC DNA]</scope>
</reference>
<dbReference type="SUPFAM" id="SSF53659">
    <property type="entry name" value="Isocitrate/Isopropylmalate dehydrogenase-like"/>
    <property type="match status" value="1"/>
</dbReference>
<dbReference type="Gene3D" id="3.40.718.10">
    <property type="entry name" value="Isopropylmalate Dehydrogenase"/>
    <property type="match status" value="1"/>
</dbReference>
<evidence type="ECO:0000313" key="8">
    <source>
        <dbReference type="Proteomes" id="UP000735302"/>
    </source>
</evidence>
<evidence type="ECO:0000256" key="1">
    <source>
        <dbReference type="ARBA" id="ARBA00004173"/>
    </source>
</evidence>
<dbReference type="PANTHER" id="PTHR11835:SF60">
    <property type="entry name" value="ISOCITRATE DEHYDROGENASE [NAD] SUBUNIT, MITOCHONDRIAL"/>
    <property type="match status" value="1"/>
</dbReference>
<dbReference type="GO" id="GO:0006099">
    <property type="term" value="P:tricarboxylic acid cycle"/>
    <property type="evidence" value="ECO:0007669"/>
    <property type="project" value="UniProtKB-KW"/>
</dbReference>
<dbReference type="GO" id="GO:0006102">
    <property type="term" value="P:isocitrate metabolic process"/>
    <property type="evidence" value="ECO:0007669"/>
    <property type="project" value="TreeGrafter"/>
</dbReference>
<keyword evidence="3" id="KW-0816">Tricarboxylic acid cycle</keyword>
<dbReference type="NCBIfam" id="TIGR00175">
    <property type="entry name" value="mito_nad_idh"/>
    <property type="match status" value="1"/>
</dbReference>
<keyword evidence="5" id="KW-0496">Mitochondrion</keyword>
<proteinExistence type="inferred from homology"/>
<comment type="subcellular location">
    <subcellularLocation>
        <location evidence="1">Mitochondrion</location>
    </subcellularLocation>
</comment>
<organism evidence="7 8">
    <name type="scientific">Plakobranchus ocellatus</name>
    <dbReference type="NCBI Taxonomy" id="259542"/>
    <lineage>
        <taxon>Eukaryota</taxon>
        <taxon>Metazoa</taxon>
        <taxon>Spiralia</taxon>
        <taxon>Lophotrochozoa</taxon>
        <taxon>Mollusca</taxon>
        <taxon>Gastropoda</taxon>
        <taxon>Heterobranchia</taxon>
        <taxon>Euthyneura</taxon>
        <taxon>Panpulmonata</taxon>
        <taxon>Sacoglossa</taxon>
        <taxon>Placobranchoidea</taxon>
        <taxon>Plakobranchidae</taxon>
        <taxon>Plakobranchus</taxon>
    </lineage>
</organism>
<evidence type="ECO:0000256" key="3">
    <source>
        <dbReference type="ARBA" id="ARBA00022532"/>
    </source>
</evidence>
<evidence type="ECO:0000256" key="2">
    <source>
        <dbReference type="ARBA" id="ARBA00007769"/>
    </source>
</evidence>
<accession>A0AAV4B504</accession>
<dbReference type="AlphaFoldDB" id="A0AAV4B504"/>
<dbReference type="SMART" id="SM01329">
    <property type="entry name" value="Iso_dh"/>
    <property type="match status" value="1"/>
</dbReference>
<dbReference type="GO" id="GO:0005739">
    <property type="term" value="C:mitochondrion"/>
    <property type="evidence" value="ECO:0007669"/>
    <property type="project" value="UniProtKB-SubCell"/>
</dbReference>
<dbReference type="PANTHER" id="PTHR11835">
    <property type="entry name" value="DECARBOXYLATING DEHYDROGENASES-ISOCITRATE, ISOPROPYLMALATE, TARTRATE"/>
    <property type="match status" value="1"/>
</dbReference>
<dbReference type="InterPro" id="IPR004434">
    <property type="entry name" value="Isocitrate_DH_NAD"/>
</dbReference>
<evidence type="ECO:0000256" key="4">
    <source>
        <dbReference type="ARBA" id="ARBA00022946"/>
    </source>
</evidence>
<name>A0AAV4B504_9GAST</name>
<dbReference type="Proteomes" id="UP000735302">
    <property type="component" value="Unassembled WGS sequence"/>
</dbReference>
<dbReference type="Pfam" id="PF00180">
    <property type="entry name" value="Iso_dh"/>
    <property type="match status" value="1"/>
</dbReference>
<comment type="caution">
    <text evidence="7">The sequence shown here is derived from an EMBL/GenBank/DDBJ whole genome shotgun (WGS) entry which is preliminary data.</text>
</comment>
<protein>
    <submittedName>
        <fullName evidence="7">Isocitrate dehydrogenase [NAD] subunit, mitochondrial</fullName>
    </submittedName>
</protein>
<evidence type="ECO:0000259" key="6">
    <source>
        <dbReference type="SMART" id="SM01329"/>
    </source>
</evidence>
<evidence type="ECO:0000256" key="5">
    <source>
        <dbReference type="ARBA" id="ARBA00023128"/>
    </source>
</evidence>
<feature type="domain" description="Isopropylmalate dehydrogenase-like" evidence="6">
    <location>
        <begin position="59"/>
        <end position="382"/>
    </location>
</feature>
<dbReference type="InterPro" id="IPR024084">
    <property type="entry name" value="IsoPropMal-DH-like_dom"/>
</dbReference>
<dbReference type="EMBL" id="BLXT01004610">
    <property type="protein sequence ID" value="GFO15655.1"/>
    <property type="molecule type" value="Genomic_DNA"/>
</dbReference>
<dbReference type="FunFam" id="3.40.718.10:FF:000001">
    <property type="entry name" value="Isocitrate dehydrogenase [NAD] subunit, mitochondrial"/>
    <property type="match status" value="1"/>
</dbReference>
<evidence type="ECO:0000313" key="7">
    <source>
        <dbReference type="EMBL" id="GFO15655.1"/>
    </source>
</evidence>
<gene>
    <name evidence="7" type="ORF">PoB_004216000</name>
</gene>
<keyword evidence="8" id="KW-1185">Reference proteome</keyword>
<comment type="similarity">
    <text evidence="2">Belongs to the isocitrate and isopropylmalate dehydrogenases family.</text>
</comment>